<organism evidence="1 2">
    <name type="scientific">Trema orientale</name>
    <name type="common">Charcoal tree</name>
    <name type="synonym">Celtis orientalis</name>
    <dbReference type="NCBI Taxonomy" id="63057"/>
    <lineage>
        <taxon>Eukaryota</taxon>
        <taxon>Viridiplantae</taxon>
        <taxon>Streptophyta</taxon>
        <taxon>Embryophyta</taxon>
        <taxon>Tracheophyta</taxon>
        <taxon>Spermatophyta</taxon>
        <taxon>Magnoliopsida</taxon>
        <taxon>eudicotyledons</taxon>
        <taxon>Gunneridae</taxon>
        <taxon>Pentapetalae</taxon>
        <taxon>rosids</taxon>
        <taxon>fabids</taxon>
        <taxon>Rosales</taxon>
        <taxon>Cannabaceae</taxon>
        <taxon>Trema</taxon>
    </lineage>
</organism>
<gene>
    <name evidence="1" type="ORF">TorRG33x02_302820</name>
</gene>
<proteinExistence type="predicted"/>
<sequence length="150" mass="16412">TKFPYSTLFSNTDTPPFTFIRNFSHSPFQLPCVTSTDLDPKLNNSQEIVPTNDKVINYHSLLDELPCTHSVLLTTSFTPVAVAPDSSSAEPSIESGNATQFSPIVPKVEPIAVTQSFHPMQTRSKSGIYKSKVLLAQSVPVPSYVEPQTV</sequence>
<evidence type="ECO:0000313" key="1">
    <source>
        <dbReference type="EMBL" id="PON54285.1"/>
    </source>
</evidence>
<evidence type="ECO:0000313" key="2">
    <source>
        <dbReference type="Proteomes" id="UP000237000"/>
    </source>
</evidence>
<dbReference type="InParanoid" id="A0A2P5BZV8"/>
<dbReference type="EMBL" id="JXTC01000434">
    <property type="protein sequence ID" value="PON54285.1"/>
    <property type="molecule type" value="Genomic_DNA"/>
</dbReference>
<keyword evidence="2" id="KW-1185">Reference proteome</keyword>
<comment type="caution">
    <text evidence="1">The sequence shown here is derived from an EMBL/GenBank/DDBJ whole genome shotgun (WGS) entry which is preliminary data.</text>
</comment>
<dbReference type="Proteomes" id="UP000237000">
    <property type="component" value="Unassembled WGS sequence"/>
</dbReference>
<dbReference type="AlphaFoldDB" id="A0A2P5BZV8"/>
<feature type="non-terminal residue" evidence="1">
    <location>
        <position position="1"/>
    </location>
</feature>
<dbReference type="OrthoDB" id="10329152at2759"/>
<name>A0A2P5BZV8_TREOI</name>
<reference evidence="2" key="1">
    <citation type="submission" date="2016-06" db="EMBL/GenBank/DDBJ databases">
        <title>Parallel loss of symbiosis genes in relatives of nitrogen-fixing non-legume Parasponia.</title>
        <authorList>
            <person name="Van Velzen R."/>
            <person name="Holmer R."/>
            <person name="Bu F."/>
            <person name="Rutten L."/>
            <person name="Van Zeijl A."/>
            <person name="Liu W."/>
            <person name="Santuari L."/>
            <person name="Cao Q."/>
            <person name="Sharma T."/>
            <person name="Shen D."/>
            <person name="Roswanjaya Y."/>
            <person name="Wardhani T."/>
            <person name="Kalhor M.S."/>
            <person name="Jansen J."/>
            <person name="Van den Hoogen J."/>
            <person name="Gungor B."/>
            <person name="Hartog M."/>
            <person name="Hontelez J."/>
            <person name="Verver J."/>
            <person name="Yang W.-C."/>
            <person name="Schijlen E."/>
            <person name="Repin R."/>
            <person name="Schilthuizen M."/>
            <person name="Schranz E."/>
            <person name="Heidstra R."/>
            <person name="Miyata K."/>
            <person name="Fedorova E."/>
            <person name="Kohlen W."/>
            <person name="Bisseling T."/>
            <person name="Smit S."/>
            <person name="Geurts R."/>
        </authorList>
    </citation>
    <scope>NUCLEOTIDE SEQUENCE [LARGE SCALE GENOMIC DNA]</scope>
    <source>
        <strain evidence="2">cv. RG33-2</strain>
    </source>
</reference>
<protein>
    <submittedName>
        <fullName evidence="1">Uncharacterized protein</fullName>
    </submittedName>
</protein>
<accession>A0A2P5BZV8</accession>